<dbReference type="RefSeq" id="WP_337321306.1">
    <property type="nucleotide sequence ID" value="NZ_JBBDGN010000014.1"/>
</dbReference>
<protein>
    <submittedName>
        <fullName evidence="2">Aminodeoxychorismate synthase component I</fullName>
        <ecNumber evidence="2">2.6.1.85</ecNumber>
    </submittedName>
</protein>
<feature type="domain" description="Chorismate-utilising enzyme C-terminal" evidence="1">
    <location>
        <begin position="168"/>
        <end position="419"/>
    </location>
</feature>
<dbReference type="SUPFAM" id="SSF56322">
    <property type="entry name" value="ADC synthase"/>
    <property type="match status" value="1"/>
</dbReference>
<dbReference type="InterPro" id="IPR019999">
    <property type="entry name" value="Anth_synth_I-like"/>
</dbReference>
<dbReference type="PANTHER" id="PTHR11236:SF18">
    <property type="entry name" value="AMINODEOXYCHORISMATE SYNTHASE"/>
    <property type="match status" value="1"/>
</dbReference>
<evidence type="ECO:0000313" key="2">
    <source>
        <dbReference type="EMBL" id="MEJ1092598.1"/>
    </source>
</evidence>
<dbReference type="InterPro" id="IPR005802">
    <property type="entry name" value="ADC_synth_comp_1"/>
</dbReference>
<dbReference type="NCBIfam" id="TIGR00553">
    <property type="entry name" value="pabB"/>
    <property type="match status" value="1"/>
</dbReference>
<name>A0ABU8LPI6_9MICO</name>
<dbReference type="Gene3D" id="3.60.120.10">
    <property type="entry name" value="Anthranilate synthase"/>
    <property type="match status" value="1"/>
</dbReference>
<reference evidence="2 3" key="1">
    <citation type="submission" date="2024-02" db="EMBL/GenBank/DDBJ databases">
        <authorList>
            <person name="Saticioglu I.B."/>
        </authorList>
    </citation>
    <scope>NUCLEOTIDE SEQUENCE [LARGE SCALE GENOMIC DNA]</scope>
    <source>
        <strain evidence="2 3">Mu-43</strain>
    </source>
</reference>
<dbReference type="Pfam" id="PF00425">
    <property type="entry name" value="Chorismate_bind"/>
    <property type="match status" value="1"/>
</dbReference>
<keyword evidence="3" id="KW-1185">Reference proteome</keyword>
<keyword evidence="2" id="KW-0808">Transferase</keyword>
<dbReference type="EMBL" id="JBBDGN010000014">
    <property type="protein sequence ID" value="MEJ1092598.1"/>
    <property type="molecule type" value="Genomic_DNA"/>
</dbReference>
<gene>
    <name evidence="2" type="primary">pabB</name>
    <name evidence="2" type="ORF">WDU93_12980</name>
</gene>
<dbReference type="InterPro" id="IPR015890">
    <property type="entry name" value="Chorismate_C"/>
</dbReference>
<dbReference type="PRINTS" id="PR00095">
    <property type="entry name" value="ANTSNTHASEI"/>
</dbReference>
<dbReference type="Proteomes" id="UP001366085">
    <property type="component" value="Unassembled WGS sequence"/>
</dbReference>
<organism evidence="2 3">
    <name type="scientific">Microbacterium istanbulense</name>
    <dbReference type="NCBI Taxonomy" id="3122049"/>
    <lineage>
        <taxon>Bacteria</taxon>
        <taxon>Bacillati</taxon>
        <taxon>Actinomycetota</taxon>
        <taxon>Actinomycetes</taxon>
        <taxon>Micrococcales</taxon>
        <taxon>Microbacteriaceae</taxon>
        <taxon>Microbacterium</taxon>
    </lineage>
</organism>
<dbReference type="PANTHER" id="PTHR11236">
    <property type="entry name" value="AMINOBENZOATE/ANTHRANILATE SYNTHASE"/>
    <property type="match status" value="1"/>
</dbReference>
<dbReference type="InterPro" id="IPR005801">
    <property type="entry name" value="ADC_synthase"/>
</dbReference>
<proteinExistence type="predicted"/>
<dbReference type="GO" id="GO:0046820">
    <property type="term" value="F:4-amino-4-deoxychorismate synthase activity"/>
    <property type="evidence" value="ECO:0007669"/>
    <property type="project" value="UniProtKB-EC"/>
</dbReference>
<evidence type="ECO:0000313" key="3">
    <source>
        <dbReference type="Proteomes" id="UP001366085"/>
    </source>
</evidence>
<keyword evidence="2" id="KW-0032">Aminotransferase</keyword>
<accession>A0ABU8LPI6</accession>
<evidence type="ECO:0000259" key="1">
    <source>
        <dbReference type="Pfam" id="PF00425"/>
    </source>
</evidence>
<dbReference type="EC" id="2.6.1.85" evidence="2"/>
<sequence length="439" mass="45439">MPAPSTLTANLLPGWAEPETVFLALRGHDDAEFWLDAGTNAASGWSLLGSGDVVADPQVVRDAPLGAPAVGEEGALPFRGGWVGWLAYEEGAAAAGAPVADGGTSSAWIAVRRAVAFDHASGSAWALAGAEEAETWTAEVTAALAAAPAPAPAAPAAQQAAARDSVTRYVDLIGACREAIRRGDAYQLCLTTQFTADAASDPIEVYRRLRRATPAHHGGFLRMGDRHLLSASPEQFVEVRGDRVRTSPIKGTRPRGATPEADAALAAELRASEKERAENVMIVDLMRNDLSHIGEPGSVDVERLWAVETYPAVHQLVSTVSARLRPGLTFGQLSDAVFPAGSMTGAPKLSAMTILHGLERGPRGVYSGCFGYLGLDGAVDLAMVIRSIVITGGAASVGAGGGITWLSEAQAEAAEVATKARAPLAALGATLPDDWAATL</sequence>
<comment type="caution">
    <text evidence="2">The sequence shown here is derived from an EMBL/GenBank/DDBJ whole genome shotgun (WGS) entry which is preliminary data.</text>
</comment>